<dbReference type="PROSITE" id="PS51257">
    <property type="entry name" value="PROKAR_LIPOPROTEIN"/>
    <property type="match status" value="1"/>
</dbReference>
<reference evidence="3" key="1">
    <citation type="journal article" date="2012" name="Appl. Microbiol. Biotechnol.">
        <title>The complete genome sequence of Pantoea ananatis AJ13355, an organism with great biotechnological potential.</title>
        <authorList>
            <person name="Hara Y."/>
            <person name="Kadotani N."/>
            <person name="Izui H."/>
            <person name="Katashkina J.I."/>
            <person name="Kuvaeva T.M."/>
            <person name="Andreeva I.G."/>
            <person name="Golubeva L.I."/>
            <person name="Malko D.B."/>
            <person name="Makeev V.J."/>
            <person name="Mashko S.V."/>
            <person name="Kozlov Y.I."/>
        </authorList>
    </citation>
    <scope>NUCLEOTIDE SEQUENCE [LARGE SCALE GENOMIC DNA]</scope>
    <source>
        <strain evidence="3">AJ13355</strain>
    </source>
</reference>
<dbReference type="AlphaFoldDB" id="A0A0H3L403"/>
<proteinExistence type="predicted"/>
<accession>A0A0H3L403</accession>
<evidence type="ECO:0008006" key="4">
    <source>
        <dbReference type="Google" id="ProtNLM"/>
    </source>
</evidence>
<keyword evidence="1" id="KW-0812">Transmembrane</keyword>
<keyword evidence="1" id="KW-1133">Transmembrane helix</keyword>
<gene>
    <name evidence="2" type="ordered locus">PAJ_2537</name>
</gene>
<dbReference type="eggNOG" id="ENOG5033KS8">
    <property type="taxonomic scope" value="Bacteria"/>
</dbReference>
<name>A0A0H3L403_PANAA</name>
<organism evidence="2 3">
    <name type="scientific">Pantoea ananatis (strain AJ13355)</name>
    <dbReference type="NCBI Taxonomy" id="932677"/>
    <lineage>
        <taxon>Bacteria</taxon>
        <taxon>Pseudomonadati</taxon>
        <taxon>Pseudomonadota</taxon>
        <taxon>Gammaproteobacteria</taxon>
        <taxon>Enterobacterales</taxon>
        <taxon>Erwiniaceae</taxon>
        <taxon>Pantoea</taxon>
    </lineage>
</organism>
<dbReference type="RefSeq" id="WP_014594579.1">
    <property type="nucleotide sequence ID" value="NC_017531.2"/>
</dbReference>
<evidence type="ECO:0000313" key="3">
    <source>
        <dbReference type="Proteomes" id="UP000006690"/>
    </source>
</evidence>
<feature type="transmembrane region" description="Helical" evidence="1">
    <location>
        <begin position="31"/>
        <end position="48"/>
    </location>
</feature>
<dbReference type="HOGENOM" id="CLU_113344_0_0_6"/>
<dbReference type="EMBL" id="AP012032">
    <property type="protein sequence ID" value="BAK12617.1"/>
    <property type="molecule type" value="Genomic_DNA"/>
</dbReference>
<dbReference type="Proteomes" id="UP000006690">
    <property type="component" value="Chromosome"/>
</dbReference>
<evidence type="ECO:0000313" key="2">
    <source>
        <dbReference type="EMBL" id="BAK12617.1"/>
    </source>
</evidence>
<dbReference type="PATRIC" id="fig|932677.3.peg.2962"/>
<protein>
    <recommendedName>
        <fullName evidence="4">Pili assembly chaperone</fullName>
    </recommendedName>
</protein>
<keyword evidence="1" id="KW-0472">Membrane</keyword>
<dbReference type="KEGG" id="paj:PAJ_2537"/>
<evidence type="ECO:0000256" key="1">
    <source>
        <dbReference type="SAM" id="Phobius"/>
    </source>
</evidence>
<sequence>MHQRLVALYLLLWLTLSGSISLVISSGCDAFFFMWLLTALSPFLLRPLDWLTRQLLRKPCMLSRRKRITVHLSPWQPTVGLTPERVSWFWSGVFESAEAALAGGKTVVVASHLLTPARAARLRTYLQARGWSYRSRLTSVPFRDSARTLMQLEILFRQWHWRCPSRTRWPVMLLKKTSEPEK</sequence>